<evidence type="ECO:0000256" key="2">
    <source>
        <dbReference type="ARBA" id="ARBA00022723"/>
    </source>
</evidence>
<protein>
    <submittedName>
        <fullName evidence="11">Zinc finger protein</fullName>
    </submittedName>
</protein>
<dbReference type="GO" id="GO:0005634">
    <property type="term" value="C:nucleus"/>
    <property type="evidence" value="ECO:0007669"/>
    <property type="project" value="UniProtKB-SubCell"/>
</dbReference>
<evidence type="ECO:0000313" key="11">
    <source>
        <dbReference type="EMBL" id="KAB7495495.1"/>
    </source>
</evidence>
<feature type="domain" description="C2H2-type" evidence="10">
    <location>
        <begin position="576"/>
        <end position="603"/>
    </location>
</feature>
<feature type="compositionally biased region" description="Acidic residues" evidence="9">
    <location>
        <begin position="121"/>
        <end position="131"/>
    </location>
</feature>
<comment type="subcellular location">
    <subcellularLocation>
        <location evidence="1">Nucleus</location>
    </subcellularLocation>
</comment>
<dbReference type="GO" id="GO:0008270">
    <property type="term" value="F:zinc ion binding"/>
    <property type="evidence" value="ECO:0007669"/>
    <property type="project" value="UniProtKB-KW"/>
</dbReference>
<feature type="domain" description="C2H2-type" evidence="10">
    <location>
        <begin position="772"/>
        <end position="799"/>
    </location>
</feature>
<dbReference type="InterPro" id="IPR036236">
    <property type="entry name" value="Znf_C2H2_sf"/>
</dbReference>
<feature type="domain" description="C2H2-type" evidence="10">
    <location>
        <begin position="413"/>
        <end position="440"/>
    </location>
</feature>
<proteinExistence type="predicted"/>
<feature type="domain" description="C2H2-type" evidence="10">
    <location>
        <begin position="744"/>
        <end position="771"/>
    </location>
</feature>
<keyword evidence="4 8" id="KW-0863">Zinc-finger</keyword>
<gene>
    <name evidence="11" type="ORF">Anas_10312</name>
</gene>
<feature type="domain" description="C2H2-type" evidence="10">
    <location>
        <begin position="632"/>
        <end position="659"/>
    </location>
</feature>
<evidence type="ECO:0000256" key="1">
    <source>
        <dbReference type="ARBA" id="ARBA00004123"/>
    </source>
</evidence>
<dbReference type="PROSITE" id="PS00028">
    <property type="entry name" value="ZINC_FINGER_C2H2_1"/>
    <property type="match status" value="5"/>
</dbReference>
<comment type="caution">
    <text evidence="11">The sequence shown here is derived from an EMBL/GenBank/DDBJ whole genome shotgun (WGS) entry which is preliminary data.</text>
</comment>
<dbReference type="PANTHER" id="PTHR24392">
    <property type="entry name" value="ZINC FINGER PROTEIN"/>
    <property type="match status" value="1"/>
</dbReference>
<keyword evidence="2" id="KW-0479">Metal-binding</keyword>
<evidence type="ECO:0000256" key="3">
    <source>
        <dbReference type="ARBA" id="ARBA00022737"/>
    </source>
</evidence>
<dbReference type="Pfam" id="PF13909">
    <property type="entry name" value="zf-H2C2_5"/>
    <property type="match status" value="1"/>
</dbReference>
<feature type="domain" description="C2H2-type" evidence="10">
    <location>
        <begin position="800"/>
        <end position="822"/>
    </location>
</feature>
<feature type="compositionally biased region" description="Polar residues" evidence="9">
    <location>
        <begin position="109"/>
        <end position="120"/>
    </location>
</feature>
<reference evidence="11 12" key="1">
    <citation type="journal article" date="2019" name="PLoS Biol.">
        <title>Sex chromosomes control vertical transmission of feminizing Wolbachia symbionts in an isopod.</title>
        <authorList>
            <person name="Becking T."/>
            <person name="Chebbi M.A."/>
            <person name="Giraud I."/>
            <person name="Moumen B."/>
            <person name="Laverre T."/>
            <person name="Caubet Y."/>
            <person name="Peccoud J."/>
            <person name="Gilbert C."/>
            <person name="Cordaux R."/>
        </authorList>
    </citation>
    <scope>NUCLEOTIDE SEQUENCE [LARGE SCALE GENOMIC DNA]</scope>
    <source>
        <strain evidence="11">ANa2</strain>
        <tissue evidence="11">Whole body excluding digestive tract and cuticle</tissue>
    </source>
</reference>
<keyword evidence="5" id="KW-0862">Zinc</keyword>
<dbReference type="EMBL" id="SEYY01022527">
    <property type="protein sequence ID" value="KAB7495495.1"/>
    <property type="molecule type" value="Genomic_DNA"/>
</dbReference>
<dbReference type="Proteomes" id="UP000326759">
    <property type="component" value="Unassembled WGS sequence"/>
</dbReference>
<evidence type="ECO:0000256" key="5">
    <source>
        <dbReference type="ARBA" id="ARBA00022833"/>
    </source>
</evidence>
<keyword evidence="3" id="KW-0677">Repeat</keyword>
<evidence type="ECO:0000256" key="6">
    <source>
        <dbReference type="ARBA" id="ARBA00023125"/>
    </source>
</evidence>
<evidence type="ECO:0000259" key="10">
    <source>
        <dbReference type="PROSITE" id="PS50157"/>
    </source>
</evidence>
<keyword evidence="6" id="KW-0238">DNA-binding</keyword>
<dbReference type="InterPro" id="IPR013087">
    <property type="entry name" value="Znf_C2H2_type"/>
</dbReference>
<evidence type="ECO:0000256" key="7">
    <source>
        <dbReference type="ARBA" id="ARBA00023242"/>
    </source>
</evidence>
<feature type="domain" description="C2H2-type" evidence="10">
    <location>
        <begin position="689"/>
        <end position="716"/>
    </location>
</feature>
<evidence type="ECO:0000313" key="12">
    <source>
        <dbReference type="Proteomes" id="UP000326759"/>
    </source>
</evidence>
<evidence type="ECO:0000256" key="4">
    <source>
        <dbReference type="ARBA" id="ARBA00022771"/>
    </source>
</evidence>
<organism evidence="11 12">
    <name type="scientific">Armadillidium nasatum</name>
    <dbReference type="NCBI Taxonomy" id="96803"/>
    <lineage>
        <taxon>Eukaryota</taxon>
        <taxon>Metazoa</taxon>
        <taxon>Ecdysozoa</taxon>
        <taxon>Arthropoda</taxon>
        <taxon>Crustacea</taxon>
        <taxon>Multicrustacea</taxon>
        <taxon>Malacostraca</taxon>
        <taxon>Eumalacostraca</taxon>
        <taxon>Peracarida</taxon>
        <taxon>Isopoda</taxon>
        <taxon>Oniscidea</taxon>
        <taxon>Crinocheta</taxon>
        <taxon>Armadillidiidae</taxon>
        <taxon>Armadillidium</taxon>
    </lineage>
</organism>
<keyword evidence="7" id="KW-0539">Nucleus</keyword>
<dbReference type="PROSITE" id="PS50157">
    <property type="entry name" value="ZINC_FINGER_C2H2_2"/>
    <property type="match status" value="9"/>
</dbReference>
<feature type="region of interest" description="Disordered" evidence="9">
    <location>
        <begin position="105"/>
        <end position="131"/>
    </location>
</feature>
<dbReference type="Pfam" id="PF00096">
    <property type="entry name" value="zf-C2H2"/>
    <property type="match status" value="1"/>
</dbReference>
<name>A0A5N5SN33_9CRUS</name>
<evidence type="ECO:0000256" key="8">
    <source>
        <dbReference type="PROSITE-ProRule" id="PRU00042"/>
    </source>
</evidence>
<feature type="domain" description="C2H2-type" evidence="10">
    <location>
        <begin position="548"/>
        <end position="575"/>
    </location>
</feature>
<sequence length="822" mass="97052">MLLIFNKRKSLDENASVPSPAEPLKCCECNFETENPKYFEFHSQIHSEVQNCPECGYESADKGAFKEHLMTHLGLSRSDIESVPYSFRNRSKQFRKTLIDMSTDEEQNEISVNDKNQDSGSDFEEEMSNEEMDTRDNIYLRRKKKLRCHDCSYTTWRSENFVAHCLDHTKEKLFKCEFCDFKTNYRRTIKKHNLKCLKNQENSLHECFSIANDENVNYQASTLSETINLICNKDKSLEINTIGLATKEVLRCLECTFETGNQKILNFHSQIHVEVKKCTECNFESKDADTFKDHLITHLDESRRDVESVPYSFRKKSIQSNKTIKEYFSNEEHSKMKTKREYACDVCDFKTEFYPRFVSHLLLHNKDKGDCGYITTNLDNLKVYTLSDIISMICNDENEVNQDKNLNSETKLHKCSQCSFECSDEVQLSEHLSSHSTEKKFICCQCSFEGTNQSDLDSHLQTHSTFKCSKCLCEFSDIVSWNSHRCELKSDKVFKCLRCNFVTKNKKHFILHSQIHAKLRKCTECDFSHLHRNKFHHHLMTHLPKKLYSCTECGYKTNLIHKLKVHFLNHAGKKVFHCPKCDYKTNHKDNLRHHIENHFEIKSYRCSECNYSTSRPRSLRLHILDHSQKKLFLCSECDYGCNDETRMSQHVLQHSREKLYKCSRCDFETNYMKNLKDHEARRHGGSFSYACSHCEFKCYKRSSLKDHSLIHSNTKLLKCPECSYECKKNLKQHMINMHSKTKMYKCSQCKYEGNHRSNFLTHIRTHSNERKYSCTECSFACNRKDNLKVHMTTHLKEKLFKCAECSYKCNNKHQLRRHILRH</sequence>
<dbReference type="GO" id="GO:0003677">
    <property type="term" value="F:DNA binding"/>
    <property type="evidence" value="ECO:0007669"/>
    <property type="project" value="UniProtKB-KW"/>
</dbReference>
<dbReference type="SMART" id="SM00355">
    <property type="entry name" value="ZnF_C2H2"/>
    <property type="match status" value="21"/>
</dbReference>
<accession>A0A5N5SN33</accession>
<feature type="domain" description="C2H2-type" evidence="10">
    <location>
        <begin position="604"/>
        <end position="631"/>
    </location>
</feature>
<dbReference type="Gene3D" id="3.30.160.60">
    <property type="entry name" value="Classic Zinc Finger"/>
    <property type="match status" value="9"/>
</dbReference>
<keyword evidence="12" id="KW-1185">Reference proteome</keyword>
<dbReference type="OrthoDB" id="6077919at2759"/>
<dbReference type="AlphaFoldDB" id="A0A5N5SN33"/>
<dbReference type="SUPFAM" id="SSF57667">
    <property type="entry name" value="beta-beta-alpha zinc fingers"/>
    <property type="match status" value="6"/>
</dbReference>
<evidence type="ECO:0000256" key="9">
    <source>
        <dbReference type="SAM" id="MobiDB-lite"/>
    </source>
</evidence>